<proteinExistence type="predicted"/>
<dbReference type="SUPFAM" id="SSF50939">
    <property type="entry name" value="Sialidases"/>
    <property type="match status" value="1"/>
</dbReference>
<sequence>MINTIQYATIAKSSAHNPRNDTASIAELKDGTLLAVWHKYDGTFGSDFDLCRIYAKTSMDGGITWGRERMLIDVHPGDHNVQAPGLCLLPNGTLILHCLRGHQGGASSTMEVHASKDGGETWELLTHIWERSGGQWLQGGANHLNRLSSGRLLLPFHFGTGHQGGQHNEIGCYYSDDDGFTWTRAAGTVDLPMRGAMESSVAEMSGGRLLMSIRSQLGSVFMCHSTDGGNTWSLPQTSGLKSPESCTCLRRIPGTDALFLLWNDSQYEPGKHHFGRRTPLSAAISKDGGESWRRLGNIAEGPNEYTNLNCMFTKSGKAIITYMQVEDPAFQELEMDPPFKRTGIDLMAAVLDTERMV</sequence>
<feature type="domain" description="Sialidase" evidence="1">
    <location>
        <begin position="31"/>
        <end position="305"/>
    </location>
</feature>
<evidence type="ECO:0000259" key="1">
    <source>
        <dbReference type="Pfam" id="PF13088"/>
    </source>
</evidence>
<organism evidence="2 3">
    <name type="scientific">Paenibacillus whitsoniae</name>
    <dbReference type="NCBI Taxonomy" id="2496558"/>
    <lineage>
        <taxon>Bacteria</taxon>
        <taxon>Bacillati</taxon>
        <taxon>Bacillota</taxon>
        <taxon>Bacilli</taxon>
        <taxon>Bacillales</taxon>
        <taxon>Paenibacillaceae</taxon>
        <taxon>Paenibacillus</taxon>
    </lineage>
</organism>
<accession>A0A430JGU1</accession>
<dbReference type="PANTHER" id="PTHR43752:SF2">
    <property type="entry name" value="BNR_ASP-BOX REPEAT FAMILY PROTEIN"/>
    <property type="match status" value="1"/>
</dbReference>
<dbReference type="AlphaFoldDB" id="A0A430JGU1"/>
<reference evidence="2 3" key="1">
    <citation type="submission" date="2018-12" db="EMBL/GenBank/DDBJ databases">
        <title>Bacillus ochoae sp. nov., Paenibacillus whitsoniae sp. nov., Paenibacillus spiritus sp. nov. Isolated from the Mars Exploration Rover during spacecraft assembly.</title>
        <authorList>
            <person name="Seuylemezian A."/>
            <person name="Vaishampayan P."/>
        </authorList>
    </citation>
    <scope>NUCLEOTIDE SEQUENCE [LARGE SCALE GENOMIC DNA]</scope>
    <source>
        <strain evidence="2 3">MER 54</strain>
    </source>
</reference>
<dbReference type="EMBL" id="RXHU01000022">
    <property type="protein sequence ID" value="RTE10274.1"/>
    <property type="molecule type" value="Genomic_DNA"/>
</dbReference>
<dbReference type="InterPro" id="IPR036278">
    <property type="entry name" value="Sialidase_sf"/>
</dbReference>
<dbReference type="InterPro" id="IPR011040">
    <property type="entry name" value="Sialidase"/>
</dbReference>
<dbReference type="RefSeq" id="WP_126140856.1">
    <property type="nucleotide sequence ID" value="NZ_RXHU01000022.1"/>
</dbReference>
<evidence type="ECO:0000313" key="2">
    <source>
        <dbReference type="EMBL" id="RTE10274.1"/>
    </source>
</evidence>
<keyword evidence="3" id="KW-1185">Reference proteome</keyword>
<gene>
    <name evidence="2" type="ORF">EJQ19_08940</name>
</gene>
<protein>
    <submittedName>
        <fullName evidence="2">Exo-alpha-sialidase</fullName>
    </submittedName>
</protein>
<dbReference type="Gene3D" id="2.120.10.10">
    <property type="match status" value="1"/>
</dbReference>
<dbReference type="Pfam" id="PF13088">
    <property type="entry name" value="BNR_2"/>
    <property type="match status" value="1"/>
</dbReference>
<dbReference type="CDD" id="cd15482">
    <property type="entry name" value="Sialidase_non-viral"/>
    <property type="match status" value="1"/>
</dbReference>
<dbReference type="PANTHER" id="PTHR43752">
    <property type="entry name" value="BNR/ASP-BOX REPEAT FAMILY PROTEIN"/>
    <property type="match status" value="1"/>
</dbReference>
<name>A0A430JGU1_9BACL</name>
<dbReference type="Proteomes" id="UP000276128">
    <property type="component" value="Unassembled WGS sequence"/>
</dbReference>
<dbReference type="OrthoDB" id="2519939at2"/>
<evidence type="ECO:0000313" key="3">
    <source>
        <dbReference type="Proteomes" id="UP000276128"/>
    </source>
</evidence>
<comment type="caution">
    <text evidence="2">The sequence shown here is derived from an EMBL/GenBank/DDBJ whole genome shotgun (WGS) entry which is preliminary data.</text>
</comment>